<feature type="non-terminal residue" evidence="1">
    <location>
        <position position="1"/>
    </location>
</feature>
<dbReference type="Gene3D" id="2.60.40.1180">
    <property type="entry name" value="Golgi alpha-mannosidase II"/>
    <property type="match status" value="1"/>
</dbReference>
<organism evidence="1">
    <name type="scientific">uncultured Rhodopirellula sp</name>
    <dbReference type="NCBI Taxonomy" id="666712"/>
    <lineage>
        <taxon>Bacteria</taxon>
        <taxon>Pseudomonadati</taxon>
        <taxon>Planctomycetota</taxon>
        <taxon>Planctomycetia</taxon>
        <taxon>Pirellulales</taxon>
        <taxon>Pirellulaceae</taxon>
        <taxon>Rhodopirellula</taxon>
        <taxon>environmental samples</taxon>
    </lineage>
</organism>
<dbReference type="SUPFAM" id="SSF51011">
    <property type="entry name" value="Glycosyl hydrolase domain"/>
    <property type="match status" value="1"/>
</dbReference>
<dbReference type="EMBL" id="KF120124">
    <property type="protein sequence ID" value="AIA87393.1"/>
    <property type="molecule type" value="Genomic_DNA"/>
</dbReference>
<dbReference type="InterPro" id="IPR013780">
    <property type="entry name" value="Glyco_hydro_b"/>
</dbReference>
<proteinExistence type="predicted"/>
<dbReference type="AlphaFoldDB" id="A0A060BSP1"/>
<accession>A0A060BSP1</accession>
<name>A0A060BSP1_9BACT</name>
<protein>
    <submittedName>
        <fullName evidence="1">CAZy families CBM48|GH13 protein</fullName>
    </submittedName>
</protein>
<sequence>FRREQPNIRRDKFLTGAPAADGKLPDVGWYSPNGKPMDWSQCTKSILCVFGTDGLDDPAARPVMLLLSASEATQEFVIPAALRSLPWRQFIDTSALSPADIYPGLDGPTLPTSGRLRLIHTR</sequence>
<evidence type="ECO:0000313" key="1">
    <source>
        <dbReference type="EMBL" id="AIA87393.1"/>
    </source>
</evidence>
<reference evidence="1" key="1">
    <citation type="journal article" date="2013" name="Environ. Microbiol.">
        <title>Seasonally variable intestinal metagenomes of the red palm weevil (Rhynchophorus ferrugineus).</title>
        <authorList>
            <person name="Jia S."/>
            <person name="Zhang X."/>
            <person name="Zhang G."/>
            <person name="Yin A."/>
            <person name="Zhang S."/>
            <person name="Li F."/>
            <person name="Wang L."/>
            <person name="Zhao D."/>
            <person name="Yun Q."/>
            <person name="Tala"/>
            <person name="Wang J."/>
            <person name="Sun G."/>
            <person name="Baabdullah M."/>
            <person name="Yu X."/>
            <person name="Hu S."/>
            <person name="Al-Mssallem I.S."/>
            <person name="Yu J."/>
        </authorList>
    </citation>
    <scope>NUCLEOTIDE SEQUENCE</scope>
</reference>